<dbReference type="GO" id="GO:0032259">
    <property type="term" value="P:methylation"/>
    <property type="evidence" value="ECO:0007669"/>
    <property type="project" value="UniProtKB-KW"/>
</dbReference>
<evidence type="ECO:0000256" key="4">
    <source>
        <dbReference type="ARBA" id="ARBA00022603"/>
    </source>
</evidence>
<dbReference type="AlphaFoldDB" id="A0A5M3Z444"/>
<proteinExistence type="predicted"/>
<organism evidence="8 9">
    <name type="scientific">Aspergillus terreus</name>
    <dbReference type="NCBI Taxonomy" id="33178"/>
    <lineage>
        <taxon>Eukaryota</taxon>
        <taxon>Fungi</taxon>
        <taxon>Dikarya</taxon>
        <taxon>Ascomycota</taxon>
        <taxon>Pezizomycotina</taxon>
        <taxon>Eurotiomycetes</taxon>
        <taxon>Eurotiomycetidae</taxon>
        <taxon>Eurotiales</taxon>
        <taxon>Aspergillaceae</taxon>
        <taxon>Aspergillus</taxon>
        <taxon>Aspergillus subgen. Circumdati</taxon>
    </lineage>
</organism>
<keyword evidence="6" id="KW-0949">S-adenosyl-L-methionine</keyword>
<keyword evidence="4" id="KW-0489">Methyltransferase</keyword>
<dbReference type="InterPro" id="IPR001214">
    <property type="entry name" value="SET_dom"/>
</dbReference>
<dbReference type="OrthoDB" id="308383at2759"/>
<dbReference type="Pfam" id="PF00856">
    <property type="entry name" value="SET"/>
    <property type="match status" value="1"/>
</dbReference>
<name>A0A5M3Z444_ASPTE</name>
<protein>
    <submittedName>
        <fullName evidence="8">SET domain protein</fullName>
    </submittedName>
</protein>
<sequence length="407" mass="46386">MQLLFRDPVNFHDQGPASPLSDREAYYQSAMDVVATIFHDIFTVFVIRTYMEKAPHPQHLTMYRSLHSLALTLVDSLVAWKLEPTSEDPMQDPRRKHVEGFVDTLGWKMFAICAWSDGFSRACYTESNPLFWEALIEIIQENYACIEVFARTRDLDWRGIIIQHTHSGIAELTHALRPHPRLSDQHIHQIVRMLDGSLQRPSLNGCPQINVPHCIIDPAEFPDGDPTLRRPGEAPCDLCRSMEFCDCRLSPYAVGGLLELVEYPNKGVGVRSLGNFKQGDILGEYVGEIHDPEYEGDGIYSLMQQVKGQPHTDIALISPKQYGNWTRFMNHSCNPNTAFRPRNIGWRRCMLVEAKRDIGLFEELTVDYGAGYWGDRKCCCGEPNCRYQGGDKDEDVDEEMEDSLDGQ</sequence>
<evidence type="ECO:0000256" key="1">
    <source>
        <dbReference type="ARBA" id="ARBA00004123"/>
    </source>
</evidence>
<dbReference type="GO" id="GO:0005634">
    <property type="term" value="C:nucleus"/>
    <property type="evidence" value="ECO:0007669"/>
    <property type="project" value="UniProtKB-SubCell"/>
</dbReference>
<dbReference type="VEuPathDB" id="FungiDB:ATEG_05761"/>
<gene>
    <name evidence="8" type="ORF">ATEIFO6365_0007015000</name>
</gene>
<evidence type="ECO:0000313" key="8">
    <source>
        <dbReference type="EMBL" id="GFF17601.1"/>
    </source>
</evidence>
<dbReference type="Gene3D" id="2.170.270.10">
    <property type="entry name" value="SET domain"/>
    <property type="match status" value="1"/>
</dbReference>
<evidence type="ECO:0000313" key="9">
    <source>
        <dbReference type="Proteomes" id="UP000452235"/>
    </source>
</evidence>
<keyword evidence="7" id="KW-0539">Nucleus</keyword>
<dbReference type="PANTHER" id="PTHR22884">
    <property type="entry name" value="SET DOMAIN PROTEINS"/>
    <property type="match status" value="1"/>
</dbReference>
<accession>A0A5M3Z444</accession>
<evidence type="ECO:0000256" key="3">
    <source>
        <dbReference type="ARBA" id="ARBA00022454"/>
    </source>
</evidence>
<dbReference type="EMBL" id="BLJY01000007">
    <property type="protein sequence ID" value="GFF17601.1"/>
    <property type="molecule type" value="Genomic_DNA"/>
</dbReference>
<dbReference type="SUPFAM" id="SSF82199">
    <property type="entry name" value="SET domain"/>
    <property type="match status" value="1"/>
</dbReference>
<evidence type="ECO:0000256" key="2">
    <source>
        <dbReference type="ARBA" id="ARBA00004286"/>
    </source>
</evidence>
<dbReference type="PROSITE" id="PS50280">
    <property type="entry name" value="SET"/>
    <property type="match status" value="1"/>
</dbReference>
<dbReference type="SMART" id="SM00317">
    <property type="entry name" value="SET"/>
    <property type="match status" value="1"/>
</dbReference>
<dbReference type="Proteomes" id="UP000452235">
    <property type="component" value="Unassembled WGS sequence"/>
</dbReference>
<keyword evidence="5" id="KW-0808">Transferase</keyword>
<dbReference type="GO" id="GO:0005694">
    <property type="term" value="C:chromosome"/>
    <property type="evidence" value="ECO:0007669"/>
    <property type="project" value="UniProtKB-SubCell"/>
</dbReference>
<evidence type="ECO:0000256" key="6">
    <source>
        <dbReference type="ARBA" id="ARBA00022691"/>
    </source>
</evidence>
<dbReference type="InterPro" id="IPR050777">
    <property type="entry name" value="SET2_Histone-Lys_MeTrsfase"/>
</dbReference>
<comment type="caution">
    <text evidence="8">The sequence shown here is derived from an EMBL/GenBank/DDBJ whole genome shotgun (WGS) entry which is preliminary data.</text>
</comment>
<evidence type="ECO:0000256" key="7">
    <source>
        <dbReference type="ARBA" id="ARBA00023242"/>
    </source>
</evidence>
<dbReference type="InterPro" id="IPR046341">
    <property type="entry name" value="SET_dom_sf"/>
</dbReference>
<keyword evidence="3" id="KW-0158">Chromosome</keyword>
<evidence type="ECO:0000256" key="5">
    <source>
        <dbReference type="ARBA" id="ARBA00022679"/>
    </source>
</evidence>
<keyword evidence="9" id="KW-1185">Reference proteome</keyword>
<reference evidence="8 9" key="1">
    <citation type="submission" date="2020-01" db="EMBL/GenBank/DDBJ databases">
        <title>Aspergillus terreus IFO 6365 whole genome shotgun sequence.</title>
        <authorList>
            <person name="Kanamasa S."/>
            <person name="Takahashi H."/>
        </authorList>
    </citation>
    <scope>NUCLEOTIDE SEQUENCE [LARGE SCALE GENOMIC DNA]</scope>
    <source>
        <strain evidence="8 9">IFO 6365</strain>
    </source>
</reference>
<comment type="subcellular location">
    <subcellularLocation>
        <location evidence="2">Chromosome</location>
    </subcellularLocation>
    <subcellularLocation>
        <location evidence="1">Nucleus</location>
    </subcellularLocation>
</comment>
<dbReference type="GO" id="GO:0008168">
    <property type="term" value="F:methyltransferase activity"/>
    <property type="evidence" value="ECO:0007669"/>
    <property type="project" value="UniProtKB-KW"/>
</dbReference>